<evidence type="ECO:0000313" key="2">
    <source>
        <dbReference type="EMBL" id="DAE01993.1"/>
    </source>
</evidence>
<protein>
    <submittedName>
        <fullName evidence="2">Uncharacterized protein</fullName>
    </submittedName>
</protein>
<keyword evidence="1" id="KW-0812">Transmembrane</keyword>
<feature type="transmembrane region" description="Helical" evidence="1">
    <location>
        <begin position="44"/>
        <end position="64"/>
    </location>
</feature>
<accession>A0A8S5P6C9</accession>
<proteinExistence type="predicted"/>
<dbReference type="EMBL" id="BK015338">
    <property type="protein sequence ID" value="DAE01993.1"/>
    <property type="molecule type" value="Genomic_DNA"/>
</dbReference>
<name>A0A8S5P6C9_9CAUD</name>
<keyword evidence="1" id="KW-0472">Membrane</keyword>
<sequence>MDAKKEPLQERPITKGEGWKLVRITLRCVFLLMILLVIDDITRIAYPMIALFFIECLFISLEVLESKI</sequence>
<feature type="transmembrane region" description="Helical" evidence="1">
    <location>
        <begin position="21"/>
        <end position="38"/>
    </location>
</feature>
<organism evidence="2">
    <name type="scientific">Siphoviridae sp. ctiam3</name>
    <dbReference type="NCBI Taxonomy" id="2825624"/>
    <lineage>
        <taxon>Viruses</taxon>
        <taxon>Duplodnaviria</taxon>
        <taxon>Heunggongvirae</taxon>
        <taxon>Uroviricota</taxon>
        <taxon>Caudoviricetes</taxon>
    </lineage>
</organism>
<keyword evidence="1" id="KW-1133">Transmembrane helix</keyword>
<reference evidence="2" key="1">
    <citation type="journal article" date="2021" name="Proc. Natl. Acad. Sci. U.S.A.">
        <title>A Catalog of Tens of Thousands of Viruses from Human Metagenomes Reveals Hidden Associations with Chronic Diseases.</title>
        <authorList>
            <person name="Tisza M.J."/>
            <person name="Buck C.B."/>
        </authorList>
    </citation>
    <scope>NUCLEOTIDE SEQUENCE</scope>
    <source>
        <strain evidence="2">Ctiam3</strain>
    </source>
</reference>
<evidence type="ECO:0000256" key="1">
    <source>
        <dbReference type="SAM" id="Phobius"/>
    </source>
</evidence>